<comment type="similarity">
    <text evidence="2">Belongs to the secreted frizzled-related protein (sFRP) family.</text>
</comment>
<dbReference type="OMA" id="VSKLCHR"/>
<dbReference type="InterPro" id="IPR008993">
    <property type="entry name" value="TIMP-like_OB-fold"/>
</dbReference>
<evidence type="ECO:0000313" key="14">
    <source>
        <dbReference type="Proteomes" id="UP001108240"/>
    </source>
</evidence>
<evidence type="ECO:0000259" key="11">
    <source>
        <dbReference type="PROSITE" id="PS50038"/>
    </source>
</evidence>
<dbReference type="Gene3D" id="2.40.50.120">
    <property type="match status" value="1"/>
</dbReference>
<dbReference type="GO" id="GO:0035567">
    <property type="term" value="P:non-canonical Wnt signaling pathway"/>
    <property type="evidence" value="ECO:0007669"/>
    <property type="project" value="TreeGrafter"/>
</dbReference>
<evidence type="ECO:0000256" key="2">
    <source>
        <dbReference type="ARBA" id="ARBA00010054"/>
    </source>
</evidence>
<dbReference type="PROSITE" id="PS50189">
    <property type="entry name" value="NTR"/>
    <property type="match status" value="1"/>
</dbReference>
<reference evidence="13" key="2">
    <citation type="submission" date="2025-09" db="UniProtKB">
        <authorList>
            <consortium name="Ensembl"/>
        </authorList>
    </citation>
    <scope>IDENTIFICATION</scope>
</reference>
<dbReference type="Proteomes" id="UP001108240">
    <property type="component" value="Unplaced"/>
</dbReference>
<evidence type="ECO:0000313" key="13">
    <source>
        <dbReference type="Ensembl" id="ENSCCRP00000028207.2"/>
    </source>
</evidence>
<feature type="domain" description="NTR" evidence="12">
    <location>
        <begin position="190"/>
        <end position="314"/>
    </location>
</feature>
<dbReference type="Ensembl" id="ENSCCRT00000030618.2">
    <property type="protein sequence ID" value="ENSCCRP00000028207.2"/>
    <property type="gene ID" value="ENSCCRG00000015273.2"/>
</dbReference>
<dbReference type="InterPro" id="IPR036790">
    <property type="entry name" value="Frizzled_dom_sf"/>
</dbReference>
<reference evidence="13" key="1">
    <citation type="submission" date="2025-08" db="UniProtKB">
        <authorList>
            <consortium name="Ensembl"/>
        </authorList>
    </citation>
    <scope>IDENTIFICATION</scope>
</reference>
<feature type="domain" description="FZ" evidence="11">
    <location>
        <begin position="51"/>
        <end position="171"/>
    </location>
</feature>
<dbReference type="AlphaFoldDB" id="A0A8C1B5C8"/>
<proteinExistence type="inferred from homology"/>
<dbReference type="FunFam" id="1.10.2000.10:FF:000001">
    <property type="entry name" value="secreted frizzled-related protein 2"/>
    <property type="match status" value="1"/>
</dbReference>
<dbReference type="PANTHER" id="PTHR11309:SF149">
    <property type="entry name" value="SECRETED FRIZZLED-RELATED PROTEIN 2-LIKE"/>
    <property type="match status" value="1"/>
</dbReference>
<sequence>MFNLHFLCVIVLLVSSASRADEDALAAAADDDEGLLANPVSDFVPPAEFGTVRSACKPVPNTMSLCFGIGYGEMRLPNLLGHDSAREAQQQSAAWMPLLGKHCHPDTRRFLCSLFAPVCLPGVTAPVRPCRGLCEAVRDACLPVMSAFGFPWPEMFNCSRFPDGSELCVPGERDTSRGEATDATKGSAVCEACSPDSGGEQEIQQNFCKSQFAFRLRIGSWSLVGTDVRVVPQGRSRVLRWAGGPREQRAAMEQSTLWLPHRCSCPALEGQHTGSYIALGHMQSGRMLLRRLLKWSRDEKELKKFIRMLLRQNC</sequence>
<name>A0A8C1B5C8_CYPCA</name>
<dbReference type="GO" id="GO:0017147">
    <property type="term" value="F:Wnt-protein binding"/>
    <property type="evidence" value="ECO:0007669"/>
    <property type="project" value="TreeGrafter"/>
</dbReference>
<dbReference type="SUPFAM" id="SSF63501">
    <property type="entry name" value="Frizzled cysteine-rich domain"/>
    <property type="match status" value="1"/>
</dbReference>
<accession>A0A8C1QKC3</accession>
<evidence type="ECO:0000256" key="1">
    <source>
        <dbReference type="ARBA" id="ARBA00004613"/>
    </source>
</evidence>
<feature type="disulfide bond" evidence="9">
    <location>
        <begin position="134"/>
        <end position="158"/>
    </location>
</feature>
<organism evidence="13 14">
    <name type="scientific">Cyprinus carpio carpio</name>
    <dbReference type="NCBI Taxonomy" id="630221"/>
    <lineage>
        <taxon>Eukaryota</taxon>
        <taxon>Metazoa</taxon>
        <taxon>Chordata</taxon>
        <taxon>Craniata</taxon>
        <taxon>Vertebrata</taxon>
        <taxon>Euteleostomi</taxon>
        <taxon>Actinopterygii</taxon>
        <taxon>Neopterygii</taxon>
        <taxon>Teleostei</taxon>
        <taxon>Ostariophysi</taxon>
        <taxon>Cypriniformes</taxon>
        <taxon>Cyprinidae</taxon>
        <taxon>Cyprininae</taxon>
        <taxon>Cyprinus</taxon>
    </lineage>
</organism>
<evidence type="ECO:0000256" key="9">
    <source>
        <dbReference type="PROSITE-ProRule" id="PRU00090"/>
    </source>
</evidence>
<dbReference type="InterPro" id="IPR020067">
    <property type="entry name" value="Frizzled_dom"/>
</dbReference>
<protein>
    <submittedName>
        <fullName evidence="13">Secreted frizzled-related protein 2 like</fullName>
    </submittedName>
</protein>
<dbReference type="GO" id="GO:0030154">
    <property type="term" value="P:cell differentiation"/>
    <property type="evidence" value="ECO:0007669"/>
    <property type="project" value="UniProtKB-KW"/>
</dbReference>
<keyword evidence="4" id="KW-0964">Secreted</keyword>
<feature type="disulfide bond" evidence="9">
    <location>
        <begin position="103"/>
        <end position="141"/>
    </location>
</feature>
<evidence type="ECO:0000259" key="12">
    <source>
        <dbReference type="PROSITE" id="PS50189"/>
    </source>
</evidence>
<feature type="disulfide bond" evidence="9">
    <location>
        <begin position="66"/>
        <end position="112"/>
    </location>
</feature>
<evidence type="ECO:0000256" key="5">
    <source>
        <dbReference type="ARBA" id="ARBA00022687"/>
    </source>
</evidence>
<evidence type="ECO:0000256" key="10">
    <source>
        <dbReference type="SAM" id="SignalP"/>
    </source>
</evidence>
<keyword evidence="6 10" id="KW-0732">Signal</keyword>
<dbReference type="GeneTree" id="ENSGT00940000156432"/>
<feature type="chain" id="PRO_5039938463" evidence="10">
    <location>
        <begin position="21"/>
        <end position="314"/>
    </location>
</feature>
<dbReference type="PANTHER" id="PTHR11309">
    <property type="entry name" value="FRIZZLED"/>
    <property type="match status" value="1"/>
</dbReference>
<keyword evidence="7" id="KW-0221">Differentiation</keyword>
<comment type="subcellular location">
    <subcellularLocation>
        <location evidence="1">Secreted</location>
    </subcellularLocation>
</comment>
<evidence type="ECO:0000256" key="4">
    <source>
        <dbReference type="ARBA" id="ARBA00022525"/>
    </source>
</evidence>
<dbReference type="Gene3D" id="1.10.2000.10">
    <property type="entry name" value="Frizzled cysteine-rich domain"/>
    <property type="match status" value="1"/>
</dbReference>
<accession>A0A8C1B5C8</accession>
<evidence type="ECO:0000256" key="6">
    <source>
        <dbReference type="ARBA" id="ARBA00022729"/>
    </source>
</evidence>
<feature type="signal peptide" evidence="10">
    <location>
        <begin position="1"/>
        <end position="20"/>
    </location>
</feature>
<dbReference type="SUPFAM" id="SSF50242">
    <property type="entry name" value="TIMP-like"/>
    <property type="match status" value="1"/>
</dbReference>
<dbReference type="GO" id="GO:0060070">
    <property type="term" value="P:canonical Wnt signaling pathway"/>
    <property type="evidence" value="ECO:0007669"/>
    <property type="project" value="TreeGrafter"/>
</dbReference>
<dbReference type="Pfam" id="PF01392">
    <property type="entry name" value="Fz"/>
    <property type="match status" value="1"/>
</dbReference>
<keyword evidence="5" id="KW-0879">Wnt signaling pathway</keyword>
<keyword evidence="14" id="KW-1185">Reference proteome</keyword>
<evidence type="ECO:0000256" key="7">
    <source>
        <dbReference type="ARBA" id="ARBA00022782"/>
    </source>
</evidence>
<dbReference type="SMART" id="SM00063">
    <property type="entry name" value="FRI"/>
    <property type="match status" value="1"/>
</dbReference>
<dbReference type="InterPro" id="IPR001134">
    <property type="entry name" value="Netrin_domain"/>
</dbReference>
<keyword evidence="3" id="KW-0217">Developmental protein</keyword>
<dbReference type="PROSITE" id="PS50038">
    <property type="entry name" value="FZ"/>
    <property type="match status" value="1"/>
</dbReference>
<dbReference type="InterPro" id="IPR015526">
    <property type="entry name" value="Frizzled/SFRP"/>
</dbReference>
<comment type="caution">
    <text evidence="9">Lacks conserved residue(s) required for the propagation of feature annotation.</text>
</comment>
<evidence type="ECO:0000256" key="8">
    <source>
        <dbReference type="ARBA" id="ARBA00023157"/>
    </source>
</evidence>
<dbReference type="GO" id="GO:0005615">
    <property type="term" value="C:extracellular space"/>
    <property type="evidence" value="ECO:0007669"/>
    <property type="project" value="TreeGrafter"/>
</dbReference>
<keyword evidence="8 9" id="KW-1015">Disulfide bond</keyword>
<evidence type="ECO:0000256" key="3">
    <source>
        <dbReference type="ARBA" id="ARBA00022473"/>
    </source>
</evidence>